<keyword evidence="1" id="KW-0812">Transmembrane</keyword>
<accession>A0AAF0UWG3</accession>
<organism evidence="2 3">
    <name type="scientific">Solanum verrucosum</name>
    <dbReference type="NCBI Taxonomy" id="315347"/>
    <lineage>
        <taxon>Eukaryota</taxon>
        <taxon>Viridiplantae</taxon>
        <taxon>Streptophyta</taxon>
        <taxon>Embryophyta</taxon>
        <taxon>Tracheophyta</taxon>
        <taxon>Spermatophyta</taxon>
        <taxon>Magnoliopsida</taxon>
        <taxon>eudicotyledons</taxon>
        <taxon>Gunneridae</taxon>
        <taxon>Pentapetalae</taxon>
        <taxon>asterids</taxon>
        <taxon>lamiids</taxon>
        <taxon>Solanales</taxon>
        <taxon>Solanaceae</taxon>
        <taxon>Solanoideae</taxon>
        <taxon>Solaneae</taxon>
        <taxon>Solanum</taxon>
    </lineage>
</organism>
<keyword evidence="1" id="KW-1133">Transmembrane helix</keyword>
<name>A0AAF0UWG3_SOLVR</name>
<evidence type="ECO:0000313" key="3">
    <source>
        <dbReference type="Proteomes" id="UP001234989"/>
    </source>
</evidence>
<dbReference type="AlphaFoldDB" id="A0AAF0UWG3"/>
<protein>
    <submittedName>
        <fullName evidence="2">Uncharacterized protein</fullName>
    </submittedName>
</protein>
<evidence type="ECO:0000313" key="2">
    <source>
        <dbReference type="EMBL" id="WMV54413.1"/>
    </source>
</evidence>
<keyword evidence="1" id="KW-0472">Membrane</keyword>
<feature type="transmembrane region" description="Helical" evidence="1">
    <location>
        <begin position="21"/>
        <end position="48"/>
    </location>
</feature>
<evidence type="ECO:0000256" key="1">
    <source>
        <dbReference type="SAM" id="Phobius"/>
    </source>
</evidence>
<dbReference type="Proteomes" id="UP001234989">
    <property type="component" value="Chromosome 11"/>
</dbReference>
<reference evidence="2" key="1">
    <citation type="submission" date="2023-08" db="EMBL/GenBank/DDBJ databases">
        <title>A de novo genome assembly of Solanum verrucosum Schlechtendal, a Mexican diploid species geographically isolated from the other diploid A-genome species in potato relatives.</title>
        <authorList>
            <person name="Hosaka K."/>
        </authorList>
    </citation>
    <scope>NUCLEOTIDE SEQUENCE</scope>
    <source>
        <tissue evidence="2">Young leaves</tissue>
    </source>
</reference>
<sequence>MTGSFEPNDTSLTLASRRMTGYLFLFSILMVKYLTGFVGCIATSNFGIGSISRKSYLCAFEHEPPLSLQLHIRKSRLFLLCYRRCMTIFQLCLNNLTTSISQLLVFFTGLSPTIVLEAAIDSATMRVSEEVASALGDGQSRIANNFEVHTETFDALIDTNLLLAGTNFVMGDEHSGHADQVFDESSHQIEDSVHEFDMAFDLVADNLVGLQIPLQATTSVEPPLVDEDECLETKTCIVFDGRVDGYISLIPHDDVAVIAEFFSFVFNQSSLADFGDLTMCESVTDGLPTCHWFDTGQHVSPFIPFVFRLTKYGHHVSATEFDKNGYRPIIGAQGSSILIFAIRCSSYYSSGDNSKIAWEGASHNWFLKMSRYIVAMESGNSKMKQLFDTMSNKACKVFNVMCTSLLVRVLAETPKETGTIQQFHFKDKACLLISFGGQESIVSAAHSTRPTTESTILEDASKREIQSNDVRNDVKHEKFNEGIRHDECQFLVDPDENLFMVKLGGTVKDNGWQVLVDVCVLGAKNMPTLSVQPSSQIEPLGAWGDKNFTVEGIMEHQNVSKDQCAYWCLRMIYISTDEISFWVDTIVCPMNNINCMRAFECISVTSIVTCKWFNFVQPIEVV</sequence>
<dbReference type="EMBL" id="CP133622">
    <property type="protein sequence ID" value="WMV54413.1"/>
    <property type="molecule type" value="Genomic_DNA"/>
</dbReference>
<gene>
    <name evidence="2" type="ORF">MTR67_047798</name>
</gene>
<proteinExistence type="predicted"/>
<keyword evidence="3" id="KW-1185">Reference proteome</keyword>